<dbReference type="Proteomes" id="UP000016932">
    <property type="component" value="Unassembled WGS sequence"/>
</dbReference>
<dbReference type="RefSeq" id="XP_007927726.1">
    <property type="nucleotide sequence ID" value="XM_007929535.1"/>
</dbReference>
<dbReference type="AlphaFoldDB" id="M3ACR3"/>
<dbReference type="HOGENOM" id="CLU_921756_0_0_1"/>
<keyword evidence="2" id="KW-1185">Reference proteome</keyword>
<dbReference type="EMBL" id="KB446559">
    <property type="protein sequence ID" value="EME82336.1"/>
    <property type="molecule type" value="Genomic_DNA"/>
</dbReference>
<evidence type="ECO:0000313" key="2">
    <source>
        <dbReference type="Proteomes" id="UP000016932"/>
    </source>
</evidence>
<accession>M3ACR3</accession>
<name>M3ACR3_PSEFD</name>
<dbReference type="GeneID" id="19333459"/>
<evidence type="ECO:0000313" key="1">
    <source>
        <dbReference type="EMBL" id="EME82336.1"/>
    </source>
</evidence>
<sequence length="302" mass="34219">MYFHPGVYCMYMYRRKRNPSHWTLRESGAAFRLALASRCGSRPSPGGCAVRISRQANQSNLEYRMGRHVLLEILTRTTTGCAILDSVIIIPELRSENLRLYGPLVSTVTPMCVDAVYFIRTRHEADRPWHVLLNICFRQILGTAPSSIQKSQDSAFFLFISTHKSNKKIFEIQAGSSALTHQLVCMYIWEKTGERAGLNRWLAIFAAREGWSFVIIIIEGGLEDLRRRMICLKRAAIKNKKTPSALMIELPLLSSLAKKYPIFSTLLYQSHNPLRKNLPPLLLEFPSSVSGHTPIPANIITS</sequence>
<dbReference type="VEuPathDB" id="FungiDB:MYCFIDRAFT_175875"/>
<reference evidence="1 2" key="1">
    <citation type="journal article" date="2012" name="PLoS Pathog.">
        <title>Diverse lifestyles and strategies of plant pathogenesis encoded in the genomes of eighteen Dothideomycetes fungi.</title>
        <authorList>
            <person name="Ohm R.A."/>
            <person name="Feau N."/>
            <person name="Henrissat B."/>
            <person name="Schoch C.L."/>
            <person name="Horwitz B.A."/>
            <person name="Barry K.W."/>
            <person name="Condon B.J."/>
            <person name="Copeland A.C."/>
            <person name="Dhillon B."/>
            <person name="Glaser F."/>
            <person name="Hesse C.N."/>
            <person name="Kosti I."/>
            <person name="LaButti K."/>
            <person name="Lindquist E.A."/>
            <person name="Lucas S."/>
            <person name="Salamov A.A."/>
            <person name="Bradshaw R.E."/>
            <person name="Ciuffetti L."/>
            <person name="Hamelin R.C."/>
            <person name="Kema G.H.J."/>
            <person name="Lawrence C."/>
            <person name="Scott J.A."/>
            <person name="Spatafora J.W."/>
            <person name="Turgeon B.G."/>
            <person name="de Wit P.J.G.M."/>
            <person name="Zhong S."/>
            <person name="Goodwin S.B."/>
            <person name="Grigoriev I.V."/>
        </authorList>
    </citation>
    <scope>NUCLEOTIDE SEQUENCE [LARGE SCALE GENOMIC DNA]</scope>
    <source>
        <strain evidence="1 2">CIRAD86</strain>
    </source>
</reference>
<gene>
    <name evidence="1" type="ORF">MYCFIDRAFT_175875</name>
</gene>
<protein>
    <submittedName>
        <fullName evidence="1">Uncharacterized protein</fullName>
    </submittedName>
</protein>
<proteinExistence type="predicted"/>
<dbReference type="KEGG" id="pfj:MYCFIDRAFT_175875"/>
<organism evidence="1 2">
    <name type="scientific">Pseudocercospora fijiensis (strain CIRAD86)</name>
    <name type="common">Black leaf streak disease fungus</name>
    <name type="synonym">Mycosphaerella fijiensis</name>
    <dbReference type="NCBI Taxonomy" id="383855"/>
    <lineage>
        <taxon>Eukaryota</taxon>
        <taxon>Fungi</taxon>
        <taxon>Dikarya</taxon>
        <taxon>Ascomycota</taxon>
        <taxon>Pezizomycotina</taxon>
        <taxon>Dothideomycetes</taxon>
        <taxon>Dothideomycetidae</taxon>
        <taxon>Mycosphaerellales</taxon>
        <taxon>Mycosphaerellaceae</taxon>
        <taxon>Pseudocercospora</taxon>
    </lineage>
</organism>